<keyword evidence="3" id="KW-0547">Nucleotide-binding</keyword>
<reference evidence="7 8" key="1">
    <citation type="journal article" date="2013" name="Genome Biol.">
        <title>The genome sequence of the most widely cultivated cacao type and its use to identify candidate genes regulating pod color.</title>
        <authorList>
            <person name="Motamayor J.C."/>
            <person name="Mockaitis K."/>
            <person name="Schmutz J."/>
            <person name="Haiminen N."/>
            <person name="Iii D.L."/>
            <person name="Cornejo O."/>
            <person name="Findley S.D."/>
            <person name="Zheng P."/>
            <person name="Utro F."/>
            <person name="Royaert S."/>
            <person name="Saski C."/>
            <person name="Jenkins J."/>
            <person name="Podicheti R."/>
            <person name="Zhao M."/>
            <person name="Scheffler B.E."/>
            <person name="Stack J.C."/>
            <person name="Feltus F.A."/>
            <person name="Mustiga G.M."/>
            <person name="Amores F."/>
            <person name="Phillips W."/>
            <person name="Marelli J.P."/>
            <person name="May G.D."/>
            <person name="Shapiro H."/>
            <person name="Ma J."/>
            <person name="Bustamante C.D."/>
            <person name="Schnell R.J."/>
            <person name="Main D."/>
            <person name="Gilbert D."/>
            <person name="Parida L."/>
            <person name="Kuhn D.N."/>
        </authorList>
    </citation>
    <scope>NUCLEOTIDE SEQUENCE [LARGE SCALE GENOMIC DNA]</scope>
    <source>
        <strain evidence="8">cv. Matina 1-6</strain>
    </source>
</reference>
<dbReference type="Proteomes" id="UP000026915">
    <property type="component" value="Chromosome 2"/>
</dbReference>
<keyword evidence="8" id="KW-1185">Reference proteome</keyword>
<dbReference type="InParanoid" id="A0A061E6A8"/>
<protein>
    <recommendedName>
        <fullName evidence="6">APS kinase domain-containing protein</fullName>
    </recommendedName>
</protein>
<evidence type="ECO:0000256" key="3">
    <source>
        <dbReference type="ARBA" id="ARBA00022741"/>
    </source>
</evidence>
<evidence type="ECO:0000256" key="1">
    <source>
        <dbReference type="ARBA" id="ARBA00004678"/>
    </source>
</evidence>
<organism evidence="7 8">
    <name type="scientific">Theobroma cacao</name>
    <name type="common">Cacao</name>
    <name type="synonym">Cocoa</name>
    <dbReference type="NCBI Taxonomy" id="3641"/>
    <lineage>
        <taxon>Eukaryota</taxon>
        <taxon>Viridiplantae</taxon>
        <taxon>Streptophyta</taxon>
        <taxon>Embryophyta</taxon>
        <taxon>Tracheophyta</taxon>
        <taxon>Spermatophyta</taxon>
        <taxon>Magnoliopsida</taxon>
        <taxon>eudicotyledons</taxon>
        <taxon>Gunneridae</taxon>
        <taxon>Pentapetalae</taxon>
        <taxon>rosids</taxon>
        <taxon>malvids</taxon>
        <taxon>Malvales</taxon>
        <taxon>Malvaceae</taxon>
        <taxon>Byttnerioideae</taxon>
        <taxon>Theobroma</taxon>
    </lineage>
</organism>
<dbReference type="PANTHER" id="PTHR11055">
    <property type="entry name" value="BIFUNCTIONAL 3'-PHOSPHOADENOSINE 5'-PHOSPHOSULFATE SYNTHASE"/>
    <property type="match status" value="1"/>
</dbReference>
<sequence length="120" mass="13868">MVLIFILFMFFSKLNCPLHVQVFMNMPLELCKARDSKSCLKLARAGKIKGFTSIDNPYEPPQNCEDNILSFFSYRNTAKRWRLPHTRCYGEGSSFLLGRERVFATSFIKLSVDLSKEVAF</sequence>
<comment type="pathway">
    <text evidence="1">Sulfur metabolism.</text>
</comment>
<keyword evidence="2" id="KW-0808">Transferase</keyword>
<dbReference type="Gramene" id="EOX99891">
    <property type="protein sequence ID" value="EOX99891"/>
    <property type="gene ID" value="TCM_008874"/>
</dbReference>
<evidence type="ECO:0000256" key="4">
    <source>
        <dbReference type="ARBA" id="ARBA00022840"/>
    </source>
</evidence>
<dbReference type="eggNOG" id="KOG0635">
    <property type="taxonomic scope" value="Eukaryota"/>
</dbReference>
<evidence type="ECO:0000259" key="6">
    <source>
        <dbReference type="Pfam" id="PF01583"/>
    </source>
</evidence>
<dbReference type="Gene3D" id="3.40.50.300">
    <property type="entry name" value="P-loop containing nucleotide triphosphate hydrolases"/>
    <property type="match status" value="1"/>
</dbReference>
<feature type="signal peptide" evidence="5">
    <location>
        <begin position="1"/>
        <end position="16"/>
    </location>
</feature>
<gene>
    <name evidence="7" type="ORF">TCM_008874</name>
</gene>
<dbReference type="HOGENOM" id="CLU_2053923_0_0_1"/>
<feature type="chain" id="PRO_5001597079" description="APS kinase domain-containing protein" evidence="5">
    <location>
        <begin position="17"/>
        <end position="120"/>
    </location>
</feature>
<dbReference type="GO" id="GO:0005524">
    <property type="term" value="F:ATP binding"/>
    <property type="evidence" value="ECO:0007669"/>
    <property type="project" value="UniProtKB-KW"/>
</dbReference>
<keyword evidence="5" id="KW-0732">Signal</keyword>
<dbReference type="Pfam" id="PF01583">
    <property type="entry name" value="APS_kinase"/>
    <property type="match status" value="1"/>
</dbReference>
<dbReference type="EMBL" id="CM001880">
    <property type="protein sequence ID" value="EOX99891.1"/>
    <property type="molecule type" value="Genomic_DNA"/>
</dbReference>
<evidence type="ECO:0000256" key="5">
    <source>
        <dbReference type="SAM" id="SignalP"/>
    </source>
</evidence>
<accession>A0A061E6A8</accession>
<evidence type="ECO:0000256" key="2">
    <source>
        <dbReference type="ARBA" id="ARBA00022679"/>
    </source>
</evidence>
<dbReference type="GO" id="GO:0000103">
    <property type="term" value="P:sulfate assimilation"/>
    <property type="evidence" value="ECO:0000318"/>
    <property type="project" value="GO_Central"/>
</dbReference>
<dbReference type="InterPro" id="IPR027417">
    <property type="entry name" value="P-loop_NTPase"/>
</dbReference>
<evidence type="ECO:0000313" key="7">
    <source>
        <dbReference type="EMBL" id="EOX99891.1"/>
    </source>
</evidence>
<name>A0A061E6A8_THECC</name>
<dbReference type="PANTHER" id="PTHR11055:SF1">
    <property type="entry name" value="PAPS SYNTHETASE, ISOFORM D"/>
    <property type="match status" value="1"/>
</dbReference>
<feature type="domain" description="APS kinase" evidence="6">
    <location>
        <begin position="20"/>
        <end position="65"/>
    </location>
</feature>
<evidence type="ECO:0000313" key="8">
    <source>
        <dbReference type="Proteomes" id="UP000026915"/>
    </source>
</evidence>
<keyword evidence="4" id="KW-0067">ATP-binding</keyword>
<proteinExistence type="predicted"/>
<dbReference type="STRING" id="3641.A0A061E6A8"/>
<dbReference type="AlphaFoldDB" id="A0A061E6A8"/>
<dbReference type="InterPro" id="IPR059117">
    <property type="entry name" value="APS_kinase_dom"/>
</dbReference>
<dbReference type="GO" id="GO:0004020">
    <property type="term" value="F:adenylylsulfate kinase activity"/>
    <property type="evidence" value="ECO:0000318"/>
    <property type="project" value="GO_Central"/>
</dbReference>